<evidence type="ECO:0000259" key="1">
    <source>
        <dbReference type="Pfam" id="PF01261"/>
    </source>
</evidence>
<reference evidence="2 3" key="1">
    <citation type="submission" date="2024-06" db="EMBL/GenBank/DDBJ databases">
        <title>Genomic Encyclopedia of Type Strains, Phase IV (KMG-IV): sequencing the most valuable type-strain genomes for metagenomic binning, comparative biology and taxonomic classification.</title>
        <authorList>
            <person name="Goeker M."/>
        </authorList>
    </citation>
    <scope>NUCLEOTIDE SEQUENCE [LARGE SCALE GENOMIC DNA]</scope>
    <source>
        <strain evidence="2 3">DSM 100022</strain>
    </source>
</reference>
<dbReference type="Gene3D" id="3.20.20.150">
    <property type="entry name" value="Divalent-metal-dependent TIM barrel enzymes"/>
    <property type="match status" value="1"/>
</dbReference>
<keyword evidence="3" id="KW-1185">Reference proteome</keyword>
<feature type="domain" description="Xylose isomerase-like TIM barrel" evidence="1">
    <location>
        <begin position="6"/>
        <end position="220"/>
    </location>
</feature>
<evidence type="ECO:0000313" key="2">
    <source>
        <dbReference type="EMBL" id="MET3577993.1"/>
    </source>
</evidence>
<dbReference type="PANTHER" id="PTHR12110:SF41">
    <property type="entry name" value="INOSOSE DEHYDRATASE"/>
    <property type="match status" value="1"/>
</dbReference>
<gene>
    <name evidence="2" type="ORF">ABID19_001010</name>
</gene>
<dbReference type="InterPro" id="IPR050312">
    <property type="entry name" value="IolE/XylAMocC-like"/>
</dbReference>
<dbReference type="Proteomes" id="UP001549204">
    <property type="component" value="Unassembled WGS sequence"/>
</dbReference>
<name>A0ABV2GI64_9HYPH</name>
<comment type="caution">
    <text evidence="2">The sequence shown here is derived from an EMBL/GenBank/DDBJ whole genome shotgun (WGS) entry which is preliminary data.</text>
</comment>
<dbReference type="GO" id="GO:0016853">
    <property type="term" value="F:isomerase activity"/>
    <property type="evidence" value="ECO:0007669"/>
    <property type="project" value="UniProtKB-KW"/>
</dbReference>
<sequence length="280" mass="29951">MELAIAEIAAAGAHHVEPAFIRGYVDFDEGMFTGTKAVKLRRTAGNAGLRINAVSAHLDLSGPDAVDALSRRIAFAGGLGASFLITNAGPMMNRAIIRRTIDVVLPRLERANIVLALENPGHGHGDLLGSAQLGASFIREIGSRHVRLNHDAGNVFTYSGETLQPAQDIAAAIDTVGHAHLKDIVSTGAGWAFCAVGDGSVGYGPYWAILPATLPVSIELPLRLERPQRHDPQRRNTPVDIATIRSALQRSLHFVSSLEIAQSRDFRTTTVPNPRPRGTT</sequence>
<evidence type="ECO:0000313" key="3">
    <source>
        <dbReference type="Proteomes" id="UP001549204"/>
    </source>
</evidence>
<keyword evidence="2" id="KW-0413">Isomerase</keyword>
<organism evidence="2 3">
    <name type="scientific">Mesorhizobium robiniae</name>
    <dbReference type="NCBI Taxonomy" id="559315"/>
    <lineage>
        <taxon>Bacteria</taxon>
        <taxon>Pseudomonadati</taxon>
        <taxon>Pseudomonadota</taxon>
        <taxon>Alphaproteobacteria</taxon>
        <taxon>Hyphomicrobiales</taxon>
        <taxon>Phyllobacteriaceae</taxon>
        <taxon>Mesorhizobium</taxon>
    </lineage>
</organism>
<dbReference type="Pfam" id="PF01261">
    <property type="entry name" value="AP_endonuc_2"/>
    <property type="match status" value="1"/>
</dbReference>
<accession>A0ABV2GI64</accession>
<proteinExistence type="predicted"/>
<dbReference type="InterPro" id="IPR013022">
    <property type="entry name" value="Xyl_isomerase-like_TIM-brl"/>
</dbReference>
<dbReference type="InterPro" id="IPR036237">
    <property type="entry name" value="Xyl_isomerase-like_sf"/>
</dbReference>
<dbReference type="EMBL" id="JBEPMC010000002">
    <property type="protein sequence ID" value="MET3577993.1"/>
    <property type="molecule type" value="Genomic_DNA"/>
</dbReference>
<dbReference type="RefSeq" id="WP_354488480.1">
    <property type="nucleotide sequence ID" value="NZ_JBEPMC010000002.1"/>
</dbReference>
<dbReference type="SUPFAM" id="SSF51658">
    <property type="entry name" value="Xylose isomerase-like"/>
    <property type="match status" value="1"/>
</dbReference>
<dbReference type="PANTHER" id="PTHR12110">
    <property type="entry name" value="HYDROXYPYRUVATE ISOMERASE"/>
    <property type="match status" value="1"/>
</dbReference>
<protein>
    <submittedName>
        <fullName evidence="2">Sugar phosphate isomerase/epimerase</fullName>
    </submittedName>
</protein>